<gene>
    <name evidence="3" type="ORF">GGQ59_000054</name>
</gene>
<feature type="transmembrane region" description="Helical" evidence="1">
    <location>
        <begin position="136"/>
        <end position="152"/>
    </location>
</feature>
<keyword evidence="1" id="KW-0472">Membrane</keyword>
<feature type="domain" description="CBU-0592-like" evidence="2">
    <location>
        <begin position="110"/>
        <end position="176"/>
    </location>
</feature>
<keyword evidence="4" id="KW-1185">Reference proteome</keyword>
<reference evidence="3 4" key="1">
    <citation type="submission" date="2020-08" db="EMBL/GenBank/DDBJ databases">
        <title>Genomic Encyclopedia of Type Strains, Phase IV (KMG-IV): sequencing the most valuable type-strain genomes for metagenomic binning, comparative biology and taxonomic classification.</title>
        <authorList>
            <person name="Goeker M."/>
        </authorList>
    </citation>
    <scope>NUCLEOTIDE SEQUENCE [LARGE SCALE GENOMIC DNA]</scope>
    <source>
        <strain evidence="3 4">DSM 102850</strain>
    </source>
</reference>
<feature type="transmembrane region" description="Helical" evidence="1">
    <location>
        <begin position="6"/>
        <end position="25"/>
    </location>
</feature>
<feature type="transmembrane region" description="Helical" evidence="1">
    <location>
        <begin position="112"/>
        <end position="129"/>
    </location>
</feature>
<dbReference type="Pfam" id="PF26604">
    <property type="entry name" value="CBU_0592"/>
    <property type="match status" value="2"/>
</dbReference>
<accession>A0A840HZW5</accession>
<dbReference type="Proteomes" id="UP000563524">
    <property type="component" value="Unassembled WGS sequence"/>
</dbReference>
<name>A0A840HZW5_9PROT</name>
<evidence type="ECO:0000313" key="4">
    <source>
        <dbReference type="Proteomes" id="UP000563524"/>
    </source>
</evidence>
<feature type="transmembrane region" description="Helical" evidence="1">
    <location>
        <begin position="32"/>
        <end position="49"/>
    </location>
</feature>
<dbReference type="RefSeq" id="WP_183814745.1">
    <property type="nucleotide sequence ID" value="NZ_JACHOB010000001.1"/>
</dbReference>
<dbReference type="NCBIfam" id="NF047864">
    <property type="entry name" value="CBU_0592_membra"/>
    <property type="match status" value="2"/>
</dbReference>
<comment type="caution">
    <text evidence="3">The sequence shown here is derived from an EMBL/GenBank/DDBJ whole genome shotgun (WGS) entry which is preliminary data.</text>
</comment>
<feature type="transmembrane region" description="Helical" evidence="1">
    <location>
        <begin position="85"/>
        <end position="106"/>
    </location>
</feature>
<evidence type="ECO:0000313" key="3">
    <source>
        <dbReference type="EMBL" id="MBB4657554.1"/>
    </source>
</evidence>
<dbReference type="EMBL" id="JACHOB010000001">
    <property type="protein sequence ID" value="MBB4657554.1"/>
    <property type="molecule type" value="Genomic_DNA"/>
</dbReference>
<dbReference type="InterPro" id="IPR058058">
    <property type="entry name" value="CBU_0592-like"/>
</dbReference>
<keyword evidence="1" id="KW-1133">Transmembrane helix</keyword>
<feature type="domain" description="CBU-0592-like" evidence="2">
    <location>
        <begin position="4"/>
        <end position="71"/>
    </location>
</feature>
<evidence type="ECO:0000256" key="1">
    <source>
        <dbReference type="SAM" id="Phobius"/>
    </source>
</evidence>
<organism evidence="3 4">
    <name type="scientific">Parvularcula dongshanensis</name>
    <dbReference type="NCBI Taxonomy" id="1173995"/>
    <lineage>
        <taxon>Bacteria</taxon>
        <taxon>Pseudomonadati</taxon>
        <taxon>Pseudomonadota</taxon>
        <taxon>Alphaproteobacteria</taxon>
        <taxon>Parvularculales</taxon>
        <taxon>Parvularculaceae</taxon>
        <taxon>Parvularcula</taxon>
    </lineage>
</organism>
<evidence type="ECO:0000259" key="2">
    <source>
        <dbReference type="Pfam" id="PF26604"/>
    </source>
</evidence>
<protein>
    <recommendedName>
        <fullName evidence="2">CBU-0592-like domain-containing protein</fullName>
    </recommendedName>
</protein>
<sequence length="187" mass="19860">MTLALIGWTGTLLYLINHVLLSRAGGAASPRYYALNLAAAAALTFTSFIEASWQAVGTNLFWTVVSLYALVGREEGPALALRPEWVLWPLAALGGVGVAMVPFVPLGGIETLGWSGTLAFSGSYLLFSAGRIARRSFLGVNALAALALIPVLTVDANWPVLGLEVAWFALSAWGWRTSSERRAVSPL</sequence>
<dbReference type="AlphaFoldDB" id="A0A840HZW5"/>
<proteinExistence type="predicted"/>
<keyword evidence="1" id="KW-0812">Transmembrane</keyword>
<feature type="transmembrane region" description="Helical" evidence="1">
    <location>
        <begin position="55"/>
        <end position="73"/>
    </location>
</feature>
<feature type="transmembrane region" description="Helical" evidence="1">
    <location>
        <begin position="158"/>
        <end position="175"/>
    </location>
</feature>